<proteinExistence type="predicted"/>
<dbReference type="EMBL" id="JBHSQJ010000004">
    <property type="protein sequence ID" value="MFC5905802.1"/>
    <property type="molecule type" value="Genomic_DNA"/>
</dbReference>
<dbReference type="NCBIfam" id="NF047509">
    <property type="entry name" value="Rv3131_FMN_oxido"/>
    <property type="match status" value="1"/>
</dbReference>
<accession>A0ABW1FVB6</accession>
<dbReference type="Proteomes" id="UP001596174">
    <property type="component" value="Unassembled WGS sequence"/>
</dbReference>
<sequence>MATSPADRTIEEIVRDASSAPSMHNAQPWRFRYDRADRVFELRPDLERSMAHADRFHRALHLGCGAALFNLRVAAAHRGWYPGTSILPRPEDQRLLARVRLEERQPPQDLVGLYPALSRRHTSRDPFEPRPVPESVREELCRAAEAEGAGMSFPERWYVESIADLVQDAEAHDVLAPDPDLVRWTYPGAHAEDEGVPEHAFGPRKRRGRAPVRDFAGRRRVPGRATADFEADPQLALLTTRRDRIPDWVRAGQALERVLLLATLRGLATALTSHALEAPELRWLVRDPQAPPGHVQMVLRLGYGPPGPPTPRRPVRDVLVITGAAG</sequence>
<dbReference type="InterPro" id="IPR050627">
    <property type="entry name" value="Nitroreductase/BluB"/>
</dbReference>
<evidence type="ECO:0000313" key="2">
    <source>
        <dbReference type="Proteomes" id="UP001596174"/>
    </source>
</evidence>
<keyword evidence="2" id="KW-1185">Reference proteome</keyword>
<dbReference type="RefSeq" id="WP_380578586.1">
    <property type="nucleotide sequence ID" value="NZ_JBHSQJ010000004.1"/>
</dbReference>
<name>A0ABW1FVB6_9ACTN</name>
<dbReference type="SUPFAM" id="SSF55469">
    <property type="entry name" value="FMN-dependent nitroreductase-like"/>
    <property type="match status" value="2"/>
</dbReference>
<dbReference type="PANTHER" id="PTHR23026">
    <property type="entry name" value="NADPH NITROREDUCTASE"/>
    <property type="match status" value="1"/>
</dbReference>
<reference evidence="2" key="1">
    <citation type="journal article" date="2019" name="Int. J. Syst. Evol. Microbiol.">
        <title>The Global Catalogue of Microorganisms (GCM) 10K type strain sequencing project: providing services to taxonomists for standard genome sequencing and annotation.</title>
        <authorList>
            <consortium name="The Broad Institute Genomics Platform"/>
            <consortium name="The Broad Institute Genome Sequencing Center for Infectious Disease"/>
            <person name="Wu L."/>
            <person name="Ma J."/>
        </authorList>
    </citation>
    <scope>NUCLEOTIDE SEQUENCE [LARGE SCALE GENOMIC DNA]</scope>
    <source>
        <strain evidence="2">JCM 4816</strain>
    </source>
</reference>
<dbReference type="Gene3D" id="3.40.109.10">
    <property type="entry name" value="NADH Oxidase"/>
    <property type="match status" value="2"/>
</dbReference>
<dbReference type="PANTHER" id="PTHR23026:SF123">
    <property type="entry name" value="NAD(P)H NITROREDUCTASE RV3131-RELATED"/>
    <property type="match status" value="1"/>
</dbReference>
<organism evidence="1 2">
    <name type="scientific">Streptacidiphilus monticola</name>
    <dbReference type="NCBI Taxonomy" id="2161674"/>
    <lineage>
        <taxon>Bacteria</taxon>
        <taxon>Bacillati</taxon>
        <taxon>Actinomycetota</taxon>
        <taxon>Actinomycetes</taxon>
        <taxon>Kitasatosporales</taxon>
        <taxon>Streptomycetaceae</taxon>
        <taxon>Streptacidiphilus</taxon>
    </lineage>
</organism>
<comment type="caution">
    <text evidence="1">The sequence shown here is derived from an EMBL/GenBank/DDBJ whole genome shotgun (WGS) entry which is preliminary data.</text>
</comment>
<protein>
    <submittedName>
        <fullName evidence="1">Acg family FMN-binding oxidoreductase</fullName>
    </submittedName>
</protein>
<gene>
    <name evidence="1" type="ORF">ACFP3V_00990</name>
</gene>
<evidence type="ECO:0000313" key="1">
    <source>
        <dbReference type="EMBL" id="MFC5905802.1"/>
    </source>
</evidence>
<dbReference type="InterPro" id="IPR000415">
    <property type="entry name" value="Nitroreductase-like"/>
</dbReference>